<name>A0A9X0CQ92_9CNID</name>
<proteinExistence type="predicted"/>
<evidence type="ECO:0000313" key="1">
    <source>
        <dbReference type="EMBL" id="KAJ7370228.1"/>
    </source>
</evidence>
<protein>
    <submittedName>
        <fullName evidence="1">Uncharacterized protein</fullName>
    </submittedName>
</protein>
<organism evidence="1 2">
    <name type="scientific">Desmophyllum pertusum</name>
    <dbReference type="NCBI Taxonomy" id="174260"/>
    <lineage>
        <taxon>Eukaryota</taxon>
        <taxon>Metazoa</taxon>
        <taxon>Cnidaria</taxon>
        <taxon>Anthozoa</taxon>
        <taxon>Hexacorallia</taxon>
        <taxon>Scleractinia</taxon>
        <taxon>Caryophylliina</taxon>
        <taxon>Caryophylliidae</taxon>
        <taxon>Desmophyllum</taxon>
    </lineage>
</organism>
<accession>A0A9X0CQ92</accession>
<dbReference type="Proteomes" id="UP001163046">
    <property type="component" value="Unassembled WGS sequence"/>
</dbReference>
<dbReference type="AlphaFoldDB" id="A0A9X0CQ92"/>
<sequence length="93" mass="10553">MFRSGLYPSATISSVTVEPVTSFTCPKQVGDRSRFTLTNLHKWYPCSTPEEKTAVNRKLARITDIDIVNLAYEIPVLGWKFIGRVLGLKDFPY</sequence>
<gene>
    <name evidence="1" type="ORF">OS493_033573</name>
</gene>
<comment type="caution">
    <text evidence="1">The sequence shown here is derived from an EMBL/GenBank/DDBJ whole genome shotgun (WGS) entry which is preliminary data.</text>
</comment>
<dbReference type="EMBL" id="MU826870">
    <property type="protein sequence ID" value="KAJ7370228.1"/>
    <property type="molecule type" value="Genomic_DNA"/>
</dbReference>
<reference evidence="1" key="1">
    <citation type="submission" date="2023-01" db="EMBL/GenBank/DDBJ databases">
        <title>Genome assembly of the deep-sea coral Lophelia pertusa.</title>
        <authorList>
            <person name="Herrera S."/>
            <person name="Cordes E."/>
        </authorList>
    </citation>
    <scope>NUCLEOTIDE SEQUENCE</scope>
    <source>
        <strain evidence="1">USNM1676648</strain>
        <tissue evidence="1">Polyp</tissue>
    </source>
</reference>
<evidence type="ECO:0000313" key="2">
    <source>
        <dbReference type="Proteomes" id="UP001163046"/>
    </source>
</evidence>
<keyword evidence="2" id="KW-1185">Reference proteome</keyword>